<evidence type="ECO:0000256" key="2">
    <source>
        <dbReference type="ARBA" id="ARBA00023125"/>
    </source>
</evidence>
<dbReference type="GO" id="GO:0003677">
    <property type="term" value="F:DNA binding"/>
    <property type="evidence" value="ECO:0007669"/>
    <property type="project" value="UniProtKB-KW"/>
</dbReference>
<name>D6Y815_THEBD</name>
<dbReference type="SUPFAM" id="SSF46785">
    <property type="entry name" value="Winged helix' DNA-binding domain"/>
    <property type="match status" value="1"/>
</dbReference>
<evidence type="ECO:0000259" key="5">
    <source>
        <dbReference type="PROSITE" id="PS51078"/>
    </source>
</evidence>
<keyword evidence="1" id="KW-0805">Transcription regulation</keyword>
<evidence type="ECO:0000256" key="3">
    <source>
        <dbReference type="ARBA" id="ARBA00023163"/>
    </source>
</evidence>
<keyword evidence="3" id="KW-0804">Transcription</keyword>
<dbReference type="PANTHER" id="PTHR30136:SF24">
    <property type="entry name" value="HTH-TYPE TRANSCRIPTIONAL REPRESSOR ALLR"/>
    <property type="match status" value="1"/>
</dbReference>
<keyword evidence="7" id="KW-1185">Reference proteome</keyword>
<dbReference type="Pfam" id="PF01614">
    <property type="entry name" value="IclR_C"/>
    <property type="match status" value="1"/>
</dbReference>
<evidence type="ECO:0000256" key="1">
    <source>
        <dbReference type="ARBA" id="ARBA00023015"/>
    </source>
</evidence>
<dbReference type="OrthoDB" id="156285at2"/>
<dbReference type="GO" id="GO:0003700">
    <property type="term" value="F:DNA-binding transcription factor activity"/>
    <property type="evidence" value="ECO:0007669"/>
    <property type="project" value="TreeGrafter"/>
</dbReference>
<dbReference type="RefSeq" id="WP_013131367.1">
    <property type="nucleotide sequence ID" value="NC_014165.1"/>
</dbReference>
<proteinExistence type="predicted"/>
<dbReference type="AlphaFoldDB" id="D6Y815"/>
<evidence type="ECO:0000259" key="4">
    <source>
        <dbReference type="PROSITE" id="PS51077"/>
    </source>
</evidence>
<dbReference type="Gene3D" id="3.30.450.40">
    <property type="match status" value="2"/>
</dbReference>
<feature type="domain" description="IclR-ED" evidence="5">
    <location>
        <begin position="61"/>
        <end position="222"/>
    </location>
</feature>
<evidence type="ECO:0000313" key="6">
    <source>
        <dbReference type="EMBL" id="ADG87834.1"/>
    </source>
</evidence>
<dbReference type="PROSITE" id="PS51077">
    <property type="entry name" value="HTH_ICLR"/>
    <property type="match status" value="1"/>
</dbReference>
<reference evidence="6 7" key="1">
    <citation type="submission" date="2010-01" db="EMBL/GenBank/DDBJ databases">
        <title>The complete genome of Thermobispora bispora DSM 43833.</title>
        <authorList>
            <consortium name="US DOE Joint Genome Institute (JGI-PGF)"/>
            <person name="Lucas S."/>
            <person name="Copeland A."/>
            <person name="Lapidus A."/>
            <person name="Glavina del Rio T."/>
            <person name="Dalin E."/>
            <person name="Tice H."/>
            <person name="Bruce D."/>
            <person name="Goodwin L."/>
            <person name="Pitluck S."/>
            <person name="Kyrpides N."/>
            <person name="Mavromatis K."/>
            <person name="Ivanova N."/>
            <person name="Mikhailova N."/>
            <person name="Chertkov O."/>
            <person name="Brettin T."/>
            <person name="Detter J.C."/>
            <person name="Han C."/>
            <person name="Larimer F."/>
            <person name="Land M."/>
            <person name="Hauser L."/>
            <person name="Markowitz V."/>
            <person name="Cheng J.-F."/>
            <person name="Hugenholtz P."/>
            <person name="Woyke T."/>
            <person name="Wu D."/>
            <person name="Jando M."/>
            <person name="Schneider S."/>
            <person name="Klenk H.-P."/>
            <person name="Eisen J.A."/>
        </authorList>
    </citation>
    <scope>NUCLEOTIDE SEQUENCE [LARGE SCALE GENOMIC DNA]</scope>
    <source>
        <strain evidence="7">ATCC 19993 / DSM 43833 / CBS 139.67 / JCM 10125 / KCTC 9307 / NBRC 14880 / R51</strain>
    </source>
</reference>
<evidence type="ECO:0000313" key="7">
    <source>
        <dbReference type="Proteomes" id="UP000006640"/>
    </source>
</evidence>
<dbReference type="InterPro" id="IPR036388">
    <property type="entry name" value="WH-like_DNA-bd_sf"/>
</dbReference>
<dbReference type="PANTHER" id="PTHR30136">
    <property type="entry name" value="HELIX-TURN-HELIX TRANSCRIPTIONAL REGULATOR, ICLR FAMILY"/>
    <property type="match status" value="1"/>
</dbReference>
<dbReference type="STRING" id="469371.Tbis_1112"/>
<dbReference type="InterPro" id="IPR005471">
    <property type="entry name" value="Tscrpt_reg_IclR_N"/>
</dbReference>
<dbReference type="Proteomes" id="UP000006640">
    <property type="component" value="Chromosome"/>
</dbReference>
<dbReference type="eggNOG" id="COG1414">
    <property type="taxonomic scope" value="Bacteria"/>
</dbReference>
<dbReference type="PROSITE" id="PS51078">
    <property type="entry name" value="ICLR_ED"/>
    <property type="match status" value="1"/>
</dbReference>
<dbReference type="InterPro" id="IPR036390">
    <property type="entry name" value="WH_DNA-bd_sf"/>
</dbReference>
<dbReference type="KEGG" id="tbi:Tbis_1112"/>
<dbReference type="Pfam" id="PF09339">
    <property type="entry name" value="HTH_IclR"/>
    <property type="match status" value="1"/>
</dbReference>
<feature type="domain" description="HTH iclR-type" evidence="4">
    <location>
        <begin position="4"/>
        <end position="65"/>
    </location>
</feature>
<dbReference type="GO" id="GO:0045892">
    <property type="term" value="P:negative regulation of DNA-templated transcription"/>
    <property type="evidence" value="ECO:0007669"/>
    <property type="project" value="TreeGrafter"/>
</dbReference>
<protein>
    <submittedName>
        <fullName evidence="6">Transcriptional regulator, IclR family</fullName>
    </submittedName>
</protein>
<dbReference type="SMART" id="SM00346">
    <property type="entry name" value="HTH_ICLR"/>
    <property type="match status" value="1"/>
</dbReference>
<keyword evidence="2" id="KW-0238">DNA-binding</keyword>
<dbReference type="EMBL" id="CP001874">
    <property type="protein sequence ID" value="ADG87834.1"/>
    <property type="molecule type" value="Genomic_DNA"/>
</dbReference>
<dbReference type="SUPFAM" id="SSF55781">
    <property type="entry name" value="GAF domain-like"/>
    <property type="match status" value="1"/>
</dbReference>
<sequence>MSILHTLDRGLRALDIISQSPSGISVADLAKRLETHRAICYRIVATLEAHSLVTRTGDGRIRLGVGVALLASRFEPQFMHSARPVIQDLAERTRATAFIAAAEGDTCVVIMVAEPKDAVLSVGYRVGSRHPLNKGASGIAILAMRPERPGDPELVRQARRDGFSLTRNQLQHGAVGVAAGIRVPTGAIERSVGVVSTEGLDTELAAAAVTEAARHLGRLING</sequence>
<dbReference type="HOGENOM" id="CLU_062618_5_4_11"/>
<dbReference type="InterPro" id="IPR014757">
    <property type="entry name" value="Tscrpt_reg_IclR_C"/>
</dbReference>
<accession>D6Y815</accession>
<dbReference type="InterPro" id="IPR050707">
    <property type="entry name" value="HTH_MetabolicPath_Reg"/>
</dbReference>
<dbReference type="Gene3D" id="1.10.10.10">
    <property type="entry name" value="Winged helix-like DNA-binding domain superfamily/Winged helix DNA-binding domain"/>
    <property type="match status" value="1"/>
</dbReference>
<gene>
    <name evidence="6" type="ordered locus">Tbis_1112</name>
</gene>
<organism evidence="6 7">
    <name type="scientific">Thermobispora bispora (strain ATCC 19993 / DSM 43833 / CBS 139.67 / JCM 10125 / KCTC 9307 / NBRC 14880 / R51)</name>
    <dbReference type="NCBI Taxonomy" id="469371"/>
    <lineage>
        <taxon>Bacteria</taxon>
        <taxon>Bacillati</taxon>
        <taxon>Actinomycetota</taxon>
        <taxon>Actinomycetes</taxon>
        <taxon>Streptosporangiales</taxon>
        <taxon>Streptosporangiaceae</taxon>
        <taxon>Thermobispora</taxon>
    </lineage>
</organism>
<dbReference type="InterPro" id="IPR029016">
    <property type="entry name" value="GAF-like_dom_sf"/>
</dbReference>